<dbReference type="Pfam" id="PF04165">
    <property type="entry name" value="DUF401"/>
    <property type="match status" value="1"/>
</dbReference>
<organism evidence="2 3">
    <name type="scientific">Candidatus Magnetobacterium casense</name>
    <dbReference type="NCBI Taxonomy" id="1455061"/>
    <lineage>
        <taxon>Bacteria</taxon>
        <taxon>Pseudomonadati</taxon>
        <taxon>Nitrospirota</taxon>
        <taxon>Thermodesulfovibrionia</taxon>
        <taxon>Thermodesulfovibrionales</taxon>
        <taxon>Candidatus Magnetobacteriaceae</taxon>
        <taxon>Candidatus Magnetobacterium</taxon>
    </lineage>
</organism>
<feature type="transmembrane region" description="Helical" evidence="1">
    <location>
        <begin position="174"/>
        <end position="192"/>
    </location>
</feature>
<dbReference type="RefSeq" id="WP_218252840.1">
    <property type="nucleotide sequence ID" value="NZ_JABXWD010000214.1"/>
</dbReference>
<dbReference type="InterPro" id="IPR007294">
    <property type="entry name" value="DUF401"/>
</dbReference>
<feature type="transmembrane region" description="Helical" evidence="1">
    <location>
        <begin position="212"/>
        <end position="243"/>
    </location>
</feature>
<feature type="transmembrane region" description="Helical" evidence="1">
    <location>
        <begin position="24"/>
        <end position="42"/>
    </location>
</feature>
<protein>
    <submittedName>
        <fullName evidence="2">DUF401 family protein</fullName>
    </submittedName>
</protein>
<comment type="caution">
    <text evidence="2">The sequence shown here is derived from an EMBL/GenBank/DDBJ whole genome shotgun (WGS) entry which is preliminary data.</text>
</comment>
<dbReference type="Proteomes" id="UP001196980">
    <property type="component" value="Unassembled WGS sequence"/>
</dbReference>
<accession>A0ABS6S0Q5</accession>
<feature type="transmembrane region" description="Helical" evidence="1">
    <location>
        <begin position="294"/>
        <end position="324"/>
    </location>
</feature>
<dbReference type="PANTHER" id="PTHR39556:SF1">
    <property type="entry name" value="PROTEIN, PUTATIVE-RELATED"/>
    <property type="match status" value="1"/>
</dbReference>
<evidence type="ECO:0000313" key="3">
    <source>
        <dbReference type="Proteomes" id="UP001196980"/>
    </source>
</evidence>
<keyword evidence="1" id="KW-0812">Transmembrane</keyword>
<feature type="transmembrane region" description="Helical" evidence="1">
    <location>
        <begin position="97"/>
        <end position="118"/>
    </location>
</feature>
<keyword evidence="1" id="KW-1133">Transmembrane helix</keyword>
<proteinExistence type="predicted"/>
<evidence type="ECO:0000313" key="2">
    <source>
        <dbReference type="EMBL" id="MBV6342217.1"/>
    </source>
</evidence>
<name>A0ABS6S0Q5_9BACT</name>
<feature type="transmembrane region" description="Helical" evidence="1">
    <location>
        <begin position="376"/>
        <end position="397"/>
    </location>
</feature>
<gene>
    <name evidence="2" type="ORF">HWQ67_11530</name>
</gene>
<sequence length="398" mass="44489">MYDIAKIALTFAVIVLLMRRKYNVGYVLLAASALICVLYLMTPVRILKTMYGSITSVVTIELTVALTFIRMLEMLLRENDVLKRMSDTMRGVLRKKRFVMISMPLLIGTLPSVGGAYFSCPMVEESAKGLGLSPEDKAFTNYWYRHPWELILPLYPGIVLASLITGIGLRQFMILNLSFAVTMLLVGPLFSMKGVNGTFEPNGKMNKSDVLSFLPLVALIAMVMVFKVRLSVGLVGVVCMLLLYYRYDRRRVFGVLKYGFSPDLLVLILGVVLFKEILESSGAVGNLSKVFIQYQIPVLSILIILPFISGFLTGFTLAFVGSTFPLFLNMPAMTPYAYSLAFACGFIGVLLSPVHVCLVLTREFFKADMWGIYKKILPAVLLIFLVTLVQYVILNLYK</sequence>
<keyword evidence="3" id="KW-1185">Reference proteome</keyword>
<feature type="transmembrane region" description="Helical" evidence="1">
    <location>
        <begin position="150"/>
        <end position="169"/>
    </location>
</feature>
<evidence type="ECO:0000256" key="1">
    <source>
        <dbReference type="SAM" id="Phobius"/>
    </source>
</evidence>
<dbReference type="EMBL" id="JABXWD010000214">
    <property type="protein sequence ID" value="MBV6342217.1"/>
    <property type="molecule type" value="Genomic_DNA"/>
</dbReference>
<reference evidence="2 3" key="1">
    <citation type="journal article" date="2020" name="J Geophys Res Biogeosci">
        <title>Magnetotaxis as an Adaptation to Enable Bacterial Shuttling of Microbial Sulfur and Sulfur Cycling Across Aquatic Oxic#Anoxic Interfaces.</title>
        <authorList>
            <person name="Li J."/>
            <person name="Liu P."/>
            <person name="Wang J."/>
            <person name="Roberts A.P."/>
            <person name="Pan Y."/>
        </authorList>
    </citation>
    <scope>NUCLEOTIDE SEQUENCE [LARGE SCALE GENOMIC DNA]</scope>
    <source>
        <strain evidence="2 3">MYR-1_YQ</strain>
    </source>
</reference>
<feature type="transmembrane region" description="Helical" evidence="1">
    <location>
        <begin position="336"/>
        <end position="356"/>
    </location>
</feature>
<dbReference type="PANTHER" id="PTHR39556">
    <property type="entry name" value="PROTEIN, PUTATIVE-RELATED"/>
    <property type="match status" value="1"/>
</dbReference>
<feature type="transmembrane region" description="Helical" evidence="1">
    <location>
        <begin position="54"/>
        <end position="76"/>
    </location>
</feature>
<keyword evidence="1" id="KW-0472">Membrane</keyword>